<keyword evidence="3" id="KW-1185">Reference proteome</keyword>
<feature type="compositionally biased region" description="Low complexity" evidence="1">
    <location>
        <begin position="171"/>
        <end position="183"/>
    </location>
</feature>
<feature type="region of interest" description="Disordered" evidence="1">
    <location>
        <begin position="1"/>
        <end position="41"/>
    </location>
</feature>
<gene>
    <name evidence="2" type="ORF">B0A55_07278</name>
</gene>
<comment type="caution">
    <text evidence="2">The sequence shown here is derived from an EMBL/GenBank/DDBJ whole genome shotgun (WGS) entry which is preliminary data.</text>
</comment>
<dbReference type="EMBL" id="NAJQ01000394">
    <property type="protein sequence ID" value="TKA70507.1"/>
    <property type="molecule type" value="Genomic_DNA"/>
</dbReference>
<feature type="compositionally biased region" description="Polar residues" evidence="1">
    <location>
        <begin position="18"/>
        <end position="41"/>
    </location>
</feature>
<dbReference type="OrthoDB" id="3879973at2759"/>
<protein>
    <submittedName>
        <fullName evidence="2">Uncharacterized protein</fullName>
    </submittedName>
</protein>
<reference evidence="2 3" key="1">
    <citation type="submission" date="2017-03" db="EMBL/GenBank/DDBJ databases">
        <title>Genomes of endolithic fungi from Antarctica.</title>
        <authorList>
            <person name="Coleine C."/>
            <person name="Masonjones S."/>
            <person name="Stajich J.E."/>
        </authorList>
    </citation>
    <scope>NUCLEOTIDE SEQUENCE [LARGE SCALE GENOMIC DNA]</scope>
    <source>
        <strain evidence="2 3">CCFEE 5184</strain>
    </source>
</reference>
<feature type="compositionally biased region" description="Pro residues" evidence="1">
    <location>
        <begin position="221"/>
        <end position="233"/>
    </location>
</feature>
<name>A0A4U0X4A4_9PEZI</name>
<dbReference type="AlphaFoldDB" id="A0A4U0X4A4"/>
<evidence type="ECO:0000313" key="2">
    <source>
        <dbReference type="EMBL" id="TKA70507.1"/>
    </source>
</evidence>
<feature type="region of interest" description="Disordered" evidence="1">
    <location>
        <begin position="209"/>
        <end position="288"/>
    </location>
</feature>
<evidence type="ECO:0000313" key="3">
    <source>
        <dbReference type="Proteomes" id="UP000309340"/>
    </source>
</evidence>
<sequence length="288" mass="30832">MQSEQFAQRIRAGGLDDQVQQTLGQNSMGQAPAGQSMTTSFQTPFGEFQIPQFMPPMQPFPPMPFGGMPTMSMPGMPFPAMQPMQIPAMTPMFSPPPPAIHSPFALTQHTPAMPQPFTMDLAPMQGFPQPFSQTVNFPGGQANRQAVNFPGGSASHQNVNFSGRNGNAQFSYSSSSTSGNWSSQHNAPAGYPALPPATGYSYAALPPATGYPTPAQNQSVPPTPMPQQAPMPMDPYQGFAEDELTPPEAPEAPAQGQAQNSRLHDAFTQQLNEETYFSNPPGAPDRST</sequence>
<accession>A0A4U0X4A4</accession>
<feature type="compositionally biased region" description="Polar residues" evidence="1">
    <location>
        <begin position="154"/>
        <end position="170"/>
    </location>
</feature>
<proteinExistence type="predicted"/>
<feature type="region of interest" description="Disordered" evidence="1">
    <location>
        <begin position="147"/>
        <end position="186"/>
    </location>
</feature>
<dbReference type="Proteomes" id="UP000309340">
    <property type="component" value="Unassembled WGS sequence"/>
</dbReference>
<evidence type="ECO:0000256" key="1">
    <source>
        <dbReference type="SAM" id="MobiDB-lite"/>
    </source>
</evidence>
<organism evidence="2 3">
    <name type="scientific">Friedmanniomyces simplex</name>
    <dbReference type="NCBI Taxonomy" id="329884"/>
    <lineage>
        <taxon>Eukaryota</taxon>
        <taxon>Fungi</taxon>
        <taxon>Dikarya</taxon>
        <taxon>Ascomycota</taxon>
        <taxon>Pezizomycotina</taxon>
        <taxon>Dothideomycetes</taxon>
        <taxon>Dothideomycetidae</taxon>
        <taxon>Mycosphaerellales</taxon>
        <taxon>Teratosphaeriaceae</taxon>
        <taxon>Friedmanniomyces</taxon>
    </lineage>
</organism>
<feature type="compositionally biased region" description="Polar residues" evidence="1">
    <location>
        <begin position="256"/>
        <end position="278"/>
    </location>
</feature>